<dbReference type="EMBL" id="JAPWTJ010000122">
    <property type="protein sequence ID" value="KAJ8982463.1"/>
    <property type="molecule type" value="Genomic_DNA"/>
</dbReference>
<proteinExistence type="predicted"/>
<dbReference type="InterPro" id="IPR045107">
    <property type="entry name" value="SAC3/GANP/THP3"/>
</dbReference>
<sequence length="274" mass="31842">MRSRKPTKLVLSNLFSRSAAGKATQDPKHLRPPNILLRTVNYLLDDILSRQDTPFIVIYEFIMDRLRSVRQDMVIQNVSSSYFISILQPIIRFHAYAAYRLCEEEINRFDPHINNTHLQECLKRLLYTYNHCDRITQVAEDNVDEFLLENRPGFEALYLILNLGSPIAITRTLNLPPKMETLPTLLLMIASLHLPAIRRKALETLSVAYNSKNLSFPVQLLKELLLYDTEEQLISDCRYYGLEVQNNGVYFSKSLFDLKKSTTPQKHCCFVEKN</sequence>
<comment type="caution">
    <text evidence="2">The sequence shown here is derived from an EMBL/GenBank/DDBJ whole genome shotgun (WGS) entry which is preliminary data.</text>
</comment>
<evidence type="ECO:0000313" key="3">
    <source>
        <dbReference type="Proteomes" id="UP001162164"/>
    </source>
</evidence>
<dbReference type="PANTHER" id="PTHR12436">
    <property type="entry name" value="80 KDA MCM3-ASSOCIATED PROTEIN"/>
    <property type="match status" value="1"/>
</dbReference>
<gene>
    <name evidence="2" type="ORF">NQ317_000421</name>
</gene>
<reference evidence="2" key="1">
    <citation type="journal article" date="2023" name="Insect Mol. Biol.">
        <title>Genome sequencing provides insights into the evolution of gene families encoding plant cell wall-degrading enzymes in longhorned beetles.</title>
        <authorList>
            <person name="Shin N.R."/>
            <person name="Okamura Y."/>
            <person name="Kirsch R."/>
            <person name="Pauchet Y."/>
        </authorList>
    </citation>
    <scope>NUCLEOTIDE SEQUENCE</scope>
    <source>
        <strain evidence="2">MMC_N1</strain>
    </source>
</reference>
<protein>
    <recommendedName>
        <fullName evidence="1">SAC3/GANP/THP3 conserved domain-containing protein</fullName>
    </recommendedName>
</protein>
<dbReference type="Gene3D" id="1.25.40.990">
    <property type="match status" value="2"/>
</dbReference>
<feature type="domain" description="SAC3/GANP/THP3 conserved" evidence="1">
    <location>
        <begin position="15"/>
        <end position="179"/>
    </location>
</feature>
<dbReference type="PANTHER" id="PTHR12436:SF38">
    <property type="entry name" value="SAC3 DOMAIN-CONTAINING PROTEIN 1"/>
    <property type="match status" value="1"/>
</dbReference>
<keyword evidence="3" id="KW-1185">Reference proteome</keyword>
<feature type="domain" description="SAC3/GANP/THP3 conserved" evidence="1">
    <location>
        <begin position="181"/>
        <end position="245"/>
    </location>
</feature>
<dbReference type="Pfam" id="PF03399">
    <property type="entry name" value="SAC3_GANP"/>
    <property type="match status" value="2"/>
</dbReference>
<dbReference type="InterPro" id="IPR005062">
    <property type="entry name" value="SAC3/GANP/THP3_conserved"/>
</dbReference>
<dbReference type="Proteomes" id="UP001162164">
    <property type="component" value="Unassembled WGS sequence"/>
</dbReference>
<organism evidence="2 3">
    <name type="scientific">Molorchus minor</name>
    <dbReference type="NCBI Taxonomy" id="1323400"/>
    <lineage>
        <taxon>Eukaryota</taxon>
        <taxon>Metazoa</taxon>
        <taxon>Ecdysozoa</taxon>
        <taxon>Arthropoda</taxon>
        <taxon>Hexapoda</taxon>
        <taxon>Insecta</taxon>
        <taxon>Pterygota</taxon>
        <taxon>Neoptera</taxon>
        <taxon>Endopterygota</taxon>
        <taxon>Coleoptera</taxon>
        <taxon>Polyphaga</taxon>
        <taxon>Cucujiformia</taxon>
        <taxon>Chrysomeloidea</taxon>
        <taxon>Cerambycidae</taxon>
        <taxon>Lamiinae</taxon>
        <taxon>Monochamini</taxon>
        <taxon>Molorchus</taxon>
    </lineage>
</organism>
<evidence type="ECO:0000313" key="2">
    <source>
        <dbReference type="EMBL" id="KAJ8982463.1"/>
    </source>
</evidence>
<name>A0ABQ9JYM3_9CUCU</name>
<accession>A0ABQ9JYM3</accession>
<evidence type="ECO:0000259" key="1">
    <source>
        <dbReference type="Pfam" id="PF03399"/>
    </source>
</evidence>